<proteinExistence type="inferred from homology"/>
<evidence type="ECO:0000256" key="1">
    <source>
        <dbReference type="ARBA" id="ARBA00001946"/>
    </source>
</evidence>
<comment type="subunit">
    <text evidence="9">Homodimer, forms a heterotetramer with a Cas1 homodimer.</text>
</comment>
<evidence type="ECO:0000256" key="8">
    <source>
        <dbReference type="ARBA" id="ARBA00023118"/>
    </source>
</evidence>
<dbReference type="EMBL" id="QGKM01000023">
    <property type="protein sequence ID" value="PWQ97654.1"/>
    <property type="molecule type" value="Genomic_DNA"/>
</dbReference>
<dbReference type="GO" id="GO:0046872">
    <property type="term" value="F:metal ion binding"/>
    <property type="evidence" value="ECO:0007669"/>
    <property type="project" value="UniProtKB-UniRule"/>
</dbReference>
<keyword evidence="5 9" id="KW-0255">Endonuclease</keyword>
<evidence type="ECO:0000256" key="7">
    <source>
        <dbReference type="ARBA" id="ARBA00022842"/>
    </source>
</evidence>
<dbReference type="Proteomes" id="UP000245539">
    <property type="component" value="Unassembled WGS sequence"/>
</dbReference>
<dbReference type="CDD" id="cd09725">
    <property type="entry name" value="Cas2_I_II_III"/>
    <property type="match status" value="1"/>
</dbReference>
<dbReference type="Gene3D" id="3.30.70.240">
    <property type="match status" value="1"/>
</dbReference>
<comment type="similarity">
    <text evidence="2 9">Belongs to the CRISPR-associated endoribonuclease Cas2 protein family.</text>
</comment>
<dbReference type="PANTHER" id="PTHR34405:SF3">
    <property type="entry name" value="CRISPR-ASSOCIATED ENDORIBONUCLEASE CAS2 3"/>
    <property type="match status" value="1"/>
</dbReference>
<name>A0A317CGG3_9GAMM</name>
<evidence type="ECO:0000313" key="11">
    <source>
        <dbReference type="Proteomes" id="UP000245539"/>
    </source>
</evidence>
<evidence type="ECO:0000256" key="6">
    <source>
        <dbReference type="ARBA" id="ARBA00022801"/>
    </source>
</evidence>
<dbReference type="Pfam" id="PF09827">
    <property type="entry name" value="CRISPR_Cas2"/>
    <property type="match status" value="1"/>
</dbReference>
<dbReference type="GO" id="GO:0016787">
    <property type="term" value="F:hydrolase activity"/>
    <property type="evidence" value="ECO:0007669"/>
    <property type="project" value="UniProtKB-KW"/>
</dbReference>
<dbReference type="InterPro" id="IPR021127">
    <property type="entry name" value="CRISPR_associated_Cas2"/>
</dbReference>
<evidence type="ECO:0000256" key="9">
    <source>
        <dbReference type="HAMAP-Rule" id="MF_01471"/>
    </source>
</evidence>
<evidence type="ECO:0000256" key="4">
    <source>
        <dbReference type="ARBA" id="ARBA00022723"/>
    </source>
</evidence>
<comment type="function">
    <text evidence="9">CRISPR (clustered regularly interspaced short palindromic repeat), is an adaptive immune system that provides protection against mobile genetic elements (viruses, transposable elements and conjugative plasmids). CRISPR clusters contain sequences complementary to antecedent mobile elements and target invading nucleic acids. CRISPR clusters are transcribed and processed into CRISPR RNA (crRNA). Functions as a ssRNA-specific endoribonuclease. Involved in the integration of spacer DNA into the CRISPR cassette.</text>
</comment>
<gene>
    <name evidence="9" type="primary">cas2</name>
    <name evidence="10" type="ORF">DKW60_09745</name>
</gene>
<dbReference type="AlphaFoldDB" id="A0A317CGG3"/>
<feature type="binding site" evidence="9">
    <location>
        <position position="12"/>
    </location>
    <ligand>
        <name>Mg(2+)</name>
        <dbReference type="ChEBI" id="CHEBI:18420"/>
        <note>catalytic</note>
    </ligand>
</feature>
<dbReference type="GO" id="GO:0004521">
    <property type="term" value="F:RNA endonuclease activity"/>
    <property type="evidence" value="ECO:0007669"/>
    <property type="project" value="InterPro"/>
</dbReference>
<dbReference type="GO" id="GO:0051607">
    <property type="term" value="P:defense response to virus"/>
    <property type="evidence" value="ECO:0007669"/>
    <property type="project" value="UniProtKB-UniRule"/>
</dbReference>
<keyword evidence="8 9" id="KW-0051">Antiviral defense</keyword>
<comment type="cofactor">
    <cofactor evidence="1 9">
        <name>Mg(2+)</name>
        <dbReference type="ChEBI" id="CHEBI:18420"/>
    </cofactor>
</comment>
<evidence type="ECO:0000313" key="10">
    <source>
        <dbReference type="EMBL" id="PWQ97654.1"/>
    </source>
</evidence>
<dbReference type="GO" id="GO:0043571">
    <property type="term" value="P:maintenance of CRISPR repeat elements"/>
    <property type="evidence" value="ECO:0007669"/>
    <property type="project" value="UniProtKB-UniRule"/>
</dbReference>
<evidence type="ECO:0000256" key="2">
    <source>
        <dbReference type="ARBA" id="ARBA00009959"/>
    </source>
</evidence>
<reference evidence="10 11" key="1">
    <citation type="submission" date="2018-05" db="EMBL/GenBank/DDBJ databases">
        <title>Leucothrix arctica sp. nov., isolated from Arctic seawater.</title>
        <authorList>
            <person name="Choi A."/>
            <person name="Baek K."/>
        </authorList>
    </citation>
    <scope>NUCLEOTIDE SEQUENCE [LARGE SCALE GENOMIC DNA]</scope>
    <source>
        <strain evidence="10 11">JCM 18388</strain>
    </source>
</reference>
<dbReference type="OrthoDB" id="9798176at2"/>
<dbReference type="HAMAP" id="MF_01471">
    <property type="entry name" value="Cas2"/>
    <property type="match status" value="1"/>
</dbReference>
<organism evidence="10 11">
    <name type="scientific">Leucothrix pacifica</name>
    <dbReference type="NCBI Taxonomy" id="1247513"/>
    <lineage>
        <taxon>Bacteria</taxon>
        <taxon>Pseudomonadati</taxon>
        <taxon>Pseudomonadota</taxon>
        <taxon>Gammaproteobacteria</taxon>
        <taxon>Thiotrichales</taxon>
        <taxon>Thiotrichaceae</taxon>
        <taxon>Leucothrix</taxon>
    </lineage>
</organism>
<evidence type="ECO:0000256" key="5">
    <source>
        <dbReference type="ARBA" id="ARBA00022759"/>
    </source>
</evidence>
<dbReference type="SUPFAM" id="SSF143430">
    <property type="entry name" value="TTP0101/SSO1404-like"/>
    <property type="match status" value="1"/>
</dbReference>
<keyword evidence="7 9" id="KW-0460">Magnesium</keyword>
<keyword evidence="11" id="KW-1185">Reference proteome</keyword>
<comment type="caution">
    <text evidence="10">The sequence shown here is derived from an EMBL/GenBank/DDBJ whole genome shotgun (WGS) entry which is preliminary data.</text>
</comment>
<keyword evidence="3 9" id="KW-0540">Nuclease</keyword>
<evidence type="ECO:0000256" key="3">
    <source>
        <dbReference type="ARBA" id="ARBA00022722"/>
    </source>
</evidence>
<protein>
    <recommendedName>
        <fullName evidence="9">CRISPR-associated endoribonuclease Cas2</fullName>
        <ecNumber evidence="9">3.1.-.-</ecNumber>
    </recommendedName>
</protein>
<dbReference type="RefSeq" id="WP_109837469.1">
    <property type="nucleotide sequence ID" value="NZ_QGKM01000023.1"/>
</dbReference>
<keyword evidence="4 9" id="KW-0479">Metal-binding</keyword>
<keyword evidence="6 9" id="KW-0378">Hydrolase</keyword>
<sequence length="94" mass="10594">MKNRNLYLIAYDIRQPKRLRAALKATRSFATGGQKSVHECWMTDAERGDLLATLSMIINESEDSLICIHLDPRQSVIPLGKALSPADSDWFYIG</sequence>
<accession>A0A317CGG3</accession>
<dbReference type="PANTHER" id="PTHR34405">
    <property type="entry name" value="CRISPR-ASSOCIATED ENDORIBONUCLEASE CAS2"/>
    <property type="match status" value="1"/>
</dbReference>
<dbReference type="EC" id="3.1.-.-" evidence="9"/>
<dbReference type="InterPro" id="IPR019199">
    <property type="entry name" value="Virulence_VapD/CRISPR_Cas2"/>
</dbReference>